<dbReference type="GO" id="GO:0008933">
    <property type="term" value="F:peptidoglycan lytic transglycosylase activity"/>
    <property type="evidence" value="ECO:0007669"/>
    <property type="project" value="TreeGrafter"/>
</dbReference>
<evidence type="ECO:0000313" key="3">
    <source>
        <dbReference type="Proteomes" id="UP000052979"/>
    </source>
</evidence>
<dbReference type="PANTHER" id="PTHR30163">
    <property type="entry name" value="MEMBRANE-BOUND LYTIC MUREIN TRANSGLYCOSYLASE B"/>
    <property type="match status" value="1"/>
</dbReference>
<gene>
    <name evidence="2" type="ORF">VT73_07385</name>
</gene>
<name>A0A0U1PSI9_9MICO</name>
<evidence type="ECO:0000313" key="2">
    <source>
        <dbReference type="EMBL" id="KKM45044.1"/>
    </source>
</evidence>
<comment type="caution">
    <text evidence="2">The sequence shown here is derived from an EMBL/GenBank/DDBJ whole genome shotgun (WGS) entry which is preliminary data.</text>
</comment>
<dbReference type="PANTHER" id="PTHR30163:SF8">
    <property type="entry name" value="LYTIC MUREIN TRANSGLYCOSYLASE"/>
    <property type="match status" value="1"/>
</dbReference>
<dbReference type="GO" id="GO:0009253">
    <property type="term" value="P:peptidoglycan catabolic process"/>
    <property type="evidence" value="ECO:0007669"/>
    <property type="project" value="TreeGrafter"/>
</dbReference>
<reference evidence="2 3" key="1">
    <citation type="submission" date="2015-04" db="EMBL/GenBank/DDBJ databases">
        <title>Draft genome sequence of Rathayibacter toxicus strain FH-142 (AKA 70134 or CS 32), a Western Australian isolate.</title>
        <authorList>
            <consortium name="Consortium for Microbial Forensics and Genomics (microFORGE)"/>
            <person name="Knight B.M."/>
            <person name="Roberts D.P."/>
            <person name="Lin D."/>
            <person name="Hari K."/>
            <person name="Fletcher J."/>
            <person name="Melcher U."/>
            <person name="Blagden T."/>
            <person name="Luster D.G."/>
            <person name="Sechler A.J."/>
            <person name="Schneider W.L."/>
            <person name="Winegar R.A."/>
        </authorList>
    </citation>
    <scope>NUCLEOTIDE SEQUENCE [LARGE SCALE GENOMIC DNA]</scope>
    <source>
        <strain evidence="2 3">FH142</strain>
    </source>
</reference>
<keyword evidence="1" id="KW-0732">Signal</keyword>
<evidence type="ECO:0008006" key="4">
    <source>
        <dbReference type="Google" id="ProtNLM"/>
    </source>
</evidence>
<dbReference type="STRING" id="145458.APU90_07220"/>
<dbReference type="AlphaFoldDB" id="A0A0U1PSI9"/>
<feature type="signal peptide" evidence="1">
    <location>
        <begin position="1"/>
        <end position="32"/>
    </location>
</feature>
<dbReference type="PROSITE" id="PS51257">
    <property type="entry name" value="PROKAR_LIPOPROTEIN"/>
    <property type="match status" value="1"/>
</dbReference>
<dbReference type="InterPro" id="IPR043426">
    <property type="entry name" value="MltB-like"/>
</dbReference>
<dbReference type="InterPro" id="IPR023346">
    <property type="entry name" value="Lysozyme-like_dom_sf"/>
</dbReference>
<dbReference type="SUPFAM" id="SSF53955">
    <property type="entry name" value="Lysozyme-like"/>
    <property type="match status" value="1"/>
</dbReference>
<keyword evidence="3" id="KW-1185">Reference proteome</keyword>
<protein>
    <recommendedName>
        <fullName evidence="4">Murein transglycosylase</fullName>
    </recommendedName>
</protein>
<evidence type="ECO:0000256" key="1">
    <source>
        <dbReference type="SAM" id="SignalP"/>
    </source>
</evidence>
<sequence length="254" mass="26858">MQRQRYTPPSTIPRVCRLTVLMLLPLVGALLAGCARPADHATQAVATVPPAAHVPAADPALLKDAEKTAATPVRLLPNSDWLRNTAATTGIPLRALTAYAGAALRTATLAPRCRLGWTTLAGIGESESHHGTIHGSTLGDDGRTTPPLYGPRLDGSEFTHVPDSDGGALDGDPEYDRAMGPLQIIPTTWKVWASPGWDPQNIDQQAVAAARYLCHSGGDLSTEAGWRAAITAYNPARSYLDKVAHTTLTYASSL</sequence>
<dbReference type="eggNOG" id="COG2951">
    <property type="taxonomic scope" value="Bacteria"/>
</dbReference>
<dbReference type="EMBL" id="LBFI01000049">
    <property type="protein sequence ID" value="KKM45044.1"/>
    <property type="molecule type" value="Genomic_DNA"/>
</dbReference>
<dbReference type="Proteomes" id="UP000052979">
    <property type="component" value="Unassembled WGS sequence"/>
</dbReference>
<organism evidence="2 3">
    <name type="scientific">Rathayibacter toxicus</name>
    <dbReference type="NCBI Taxonomy" id="145458"/>
    <lineage>
        <taxon>Bacteria</taxon>
        <taxon>Bacillati</taxon>
        <taxon>Actinomycetota</taxon>
        <taxon>Actinomycetes</taxon>
        <taxon>Micrococcales</taxon>
        <taxon>Microbacteriaceae</taxon>
        <taxon>Rathayibacter</taxon>
    </lineage>
</organism>
<accession>A0A0U1PSI9</accession>
<feature type="chain" id="PRO_5039132972" description="Murein transglycosylase" evidence="1">
    <location>
        <begin position="33"/>
        <end position="254"/>
    </location>
</feature>
<proteinExistence type="predicted"/>